<dbReference type="Gramene" id="TraesARI7A03G03938600.1">
    <property type="protein sequence ID" value="TraesARI7A03G03938600.1.CDS1"/>
    <property type="gene ID" value="TraesARI7A03G03938600"/>
</dbReference>
<dbReference type="InterPro" id="IPR056866">
    <property type="entry name" value="Znf_WRKY19"/>
</dbReference>
<dbReference type="Gramene" id="TraesWEE_scaffold_015497_01G000100.1">
    <property type="protein sequence ID" value="TraesWEE_scaffold_015497_01G000100.1"/>
    <property type="gene ID" value="TraesWEE_scaffold_015497_01G000100"/>
</dbReference>
<feature type="domain" description="WRKY19-like zinc finger" evidence="2">
    <location>
        <begin position="446"/>
        <end position="470"/>
    </location>
</feature>
<proteinExistence type="predicted"/>
<dbReference type="Gramene" id="TraesLDM7A03G03968030.1">
    <property type="protein sequence ID" value="TraesLDM7A03G03968030.1.CDS1"/>
    <property type="gene ID" value="TraesLDM7A03G03968030"/>
</dbReference>
<dbReference type="Gramene" id="TraesCAD_scaffold_018158_01G000100.1">
    <property type="protein sequence ID" value="TraesCAD_scaffold_018158_01G000100.1"/>
    <property type="gene ID" value="TraesCAD_scaffold_018158_01G000100"/>
</dbReference>
<evidence type="ECO:0000256" key="1">
    <source>
        <dbReference type="SAM" id="MobiDB-lite"/>
    </source>
</evidence>
<feature type="compositionally biased region" description="Low complexity" evidence="1">
    <location>
        <begin position="61"/>
        <end position="75"/>
    </location>
</feature>
<feature type="domain" description="WRKY19-like zinc finger" evidence="2">
    <location>
        <begin position="296"/>
        <end position="320"/>
    </location>
</feature>
<reference evidence="3" key="2">
    <citation type="submission" date="2018-10" db="UniProtKB">
        <authorList>
            <consortium name="EnsemblPlants"/>
        </authorList>
    </citation>
    <scope>IDENTIFICATION</scope>
</reference>
<dbReference type="Gramene" id="TraesLDM7A03G03968030.2">
    <property type="protein sequence ID" value="TraesLDM7A03G03968030.2.CDS1"/>
    <property type="gene ID" value="TraesLDM7A03G03968030"/>
</dbReference>
<dbReference type="Gramene" id="TraesCLE_scaffold_009286_01G000400.1">
    <property type="protein sequence ID" value="TraesCLE_scaffold_009286_01G000400.1"/>
    <property type="gene ID" value="TraesCLE_scaffold_009286_01G000400"/>
</dbReference>
<dbReference type="Gramene" id="TraesNOR7A03G04008460.1">
    <property type="protein sequence ID" value="TraesNOR7A03G04008460.1.CDS1"/>
    <property type="gene ID" value="TraesNOR7A03G04008460"/>
</dbReference>
<dbReference type="Gramene" id="TraesROB_scaffold_011325_01G000100.1">
    <property type="protein sequence ID" value="TraesROB_scaffold_011325_01G000100.1"/>
    <property type="gene ID" value="TraesROB_scaffold_011325_01G000100"/>
</dbReference>
<dbReference type="Gramene" id="TraesJUL7A03G04001450.1">
    <property type="protein sequence ID" value="TraesJUL7A03G04001450.1.CDS1"/>
    <property type="gene ID" value="TraesJUL7A03G04001450"/>
</dbReference>
<dbReference type="Gramene" id="TraesSYM7A03G03918290.1">
    <property type="protein sequence ID" value="TraesSYM7A03G03918290.1.CDS1"/>
    <property type="gene ID" value="TraesSYM7A03G03918290"/>
</dbReference>
<dbReference type="KEGG" id="taes:123148207"/>
<feature type="region of interest" description="Disordered" evidence="1">
    <location>
        <begin position="59"/>
        <end position="95"/>
    </location>
</feature>
<dbReference type="OMA" id="KRCTHPD"/>
<dbReference type="PaxDb" id="4565-Traes_7AL_2306CFEBC.1"/>
<keyword evidence="4" id="KW-1185">Reference proteome</keyword>
<feature type="domain" description="WRKY19-like zinc finger" evidence="2">
    <location>
        <begin position="371"/>
        <end position="395"/>
    </location>
</feature>
<feature type="region of interest" description="Disordered" evidence="1">
    <location>
        <begin position="555"/>
        <end position="576"/>
    </location>
</feature>
<dbReference type="Gramene" id="TraesCS7A03G0920400.1">
    <property type="protein sequence ID" value="TraesCS7A03G0920400.1.CDS1"/>
    <property type="gene ID" value="TraesCS7A03G0920400"/>
</dbReference>
<sequence length="639" mass="66667">MDPRPGQSAFTISFSNPKAIVSKFPVVPVASHPADSNSQLDVQAHDYLYNQPRGTKRKFDGLSLGLGNSSNSDSSKQSMRAGCTISSPKGSDEGSSVDLGLNYLTLGNEGTSRLDKQASDFRRTSAKAGLDLELSLSVGPCQSAITGQDLTSATKQNNPFLQPYIMDLVPRVDEGSTSLHRPSGGQFLNFLNKTARMTGFSPRQVLSGSSNQSQGPASLPTLLQLQESPATCTSGSVSPQHRISSTKVCSYPGCRKGARGSSGRCIAHGGGRRCRREGCNKGAEGKTIYCKAHGGGRRCGHLGCTKSAEGRTDFCIGHGGGRRCIHDGCRRAARGKSGRCIKHGGGKRCQQENCTKSAEGRSGLCIAHGGGPRCQHAGCTKGAQGSTDFCKSHGGGRRCTHPDCTKGAEGSTPFCKGHGGGKRCSAQGCTKCVHGGTQFCVAHGGGKRCVVEGCTKSARGRTDRCVGHGGGKRCVSVGCDKSAQGSTDFCKAHGGGKRCTWGHPGSDLGVGSPPCDRLARGKKGMCVHHNPLLDDDRIHGGRTLAAFSITSSAASLDRRSHPANSETSRRSISTMLPVEAPGRAPLPEGRVHGGNIVSLFANGLSFGENSSNNAEVSTSAPRSFKPAKEFSASGRSSWL</sequence>
<dbReference type="Pfam" id="PF24906">
    <property type="entry name" value="Zf_WRKY19"/>
    <property type="match status" value="7"/>
</dbReference>
<dbReference type="Gramene" id="TraesCS7A02G378200.1">
    <property type="protein sequence ID" value="TraesCS7A02G378200.1.cds1"/>
    <property type="gene ID" value="TraesCS7A02G378200"/>
</dbReference>
<name>A0A3B6RMK6_WHEAT</name>
<dbReference type="STRING" id="4565.A0A3B6RMK6"/>
<feature type="domain" description="WRKY19-like zinc finger" evidence="2">
    <location>
        <begin position="421"/>
        <end position="445"/>
    </location>
</feature>
<dbReference type="GeneID" id="123148207"/>
<dbReference type="Proteomes" id="UP000019116">
    <property type="component" value="Chromosome 7A"/>
</dbReference>
<dbReference type="Gramene" id="TraesJAG7A03G03946610.1">
    <property type="protein sequence ID" value="TraesJAG7A03G03946610.1.CDS1"/>
    <property type="gene ID" value="TraesJAG7A03G03946610"/>
</dbReference>
<reference evidence="3" key="1">
    <citation type="submission" date="2018-08" db="EMBL/GenBank/DDBJ databases">
        <authorList>
            <person name="Rossello M."/>
        </authorList>
    </citation>
    <scope>NUCLEOTIDE SEQUENCE [LARGE SCALE GENOMIC DNA]</scope>
    <source>
        <strain evidence="3">cv. Chinese Spring</strain>
    </source>
</reference>
<evidence type="ECO:0000259" key="2">
    <source>
        <dbReference type="Pfam" id="PF24906"/>
    </source>
</evidence>
<feature type="domain" description="WRKY19-like zinc finger" evidence="2">
    <location>
        <begin position="346"/>
        <end position="370"/>
    </location>
</feature>
<evidence type="ECO:0000313" key="3">
    <source>
        <dbReference type="EnsemblPlants" id="TraesCS7A02G378200.1.cds1"/>
    </source>
</evidence>
<dbReference type="Gramene" id="TraesSTA7A03G03958510.1">
    <property type="protein sequence ID" value="TraesSTA7A03G03958510.1.CDS1"/>
    <property type="gene ID" value="TraesSTA7A03G03958510"/>
</dbReference>
<accession>A0A3B6RMK6</accession>
<dbReference type="Gramene" id="TraesLAC7A03G03918350.1">
    <property type="protein sequence ID" value="TraesLAC7A03G03918350.1.CDS1"/>
    <property type="gene ID" value="TraesLAC7A03G03918350"/>
</dbReference>
<protein>
    <recommendedName>
        <fullName evidence="2">WRKY19-like zinc finger domain-containing protein</fullName>
    </recommendedName>
</protein>
<dbReference type="PANTHER" id="PTHR31827">
    <property type="entry name" value="EMB|CAB89363.1"/>
    <property type="match status" value="1"/>
</dbReference>
<feature type="compositionally biased region" description="Polar residues" evidence="1">
    <location>
        <begin position="610"/>
        <end position="621"/>
    </location>
</feature>
<dbReference type="PANTHER" id="PTHR31827:SF40">
    <property type="entry name" value="F22C12.10"/>
    <property type="match status" value="1"/>
</dbReference>
<feature type="domain" description="WRKY19-like zinc finger" evidence="2">
    <location>
        <begin position="396"/>
        <end position="420"/>
    </location>
</feature>
<feature type="domain" description="WRKY19-like zinc finger" evidence="2">
    <location>
        <begin position="471"/>
        <end position="495"/>
    </location>
</feature>
<dbReference type="Gramene" id="TraesPARA_EIv1.0_2317550.1">
    <property type="protein sequence ID" value="TraesPARA_EIv1.0_2317550.1.CDS1"/>
    <property type="gene ID" value="TraesPARA_EIv1.0_2317550"/>
</dbReference>
<feature type="region of interest" description="Disordered" evidence="1">
    <location>
        <begin position="610"/>
        <end position="639"/>
    </location>
</feature>
<dbReference type="RefSeq" id="XP_044423512.1">
    <property type="nucleotide sequence ID" value="XM_044567577.1"/>
</dbReference>
<dbReference type="EnsemblPlants" id="TraesCS7A02G378200.1">
    <property type="protein sequence ID" value="TraesCS7A02G378200.1.cds1"/>
    <property type="gene ID" value="TraesCS7A02G378200"/>
</dbReference>
<dbReference type="Gramene" id="TraesMAC7A03G03964070.1">
    <property type="protein sequence ID" value="TraesMAC7A03G03964070.1.CDS1"/>
    <property type="gene ID" value="TraesMAC7A03G03964070"/>
</dbReference>
<feature type="compositionally biased region" description="Polar residues" evidence="1">
    <location>
        <begin position="562"/>
        <end position="574"/>
    </location>
</feature>
<organism evidence="3">
    <name type="scientific">Triticum aestivum</name>
    <name type="common">Wheat</name>
    <dbReference type="NCBI Taxonomy" id="4565"/>
    <lineage>
        <taxon>Eukaryota</taxon>
        <taxon>Viridiplantae</taxon>
        <taxon>Streptophyta</taxon>
        <taxon>Embryophyta</taxon>
        <taxon>Tracheophyta</taxon>
        <taxon>Spermatophyta</taxon>
        <taxon>Magnoliopsida</taxon>
        <taxon>Liliopsida</taxon>
        <taxon>Poales</taxon>
        <taxon>Poaceae</taxon>
        <taxon>BOP clade</taxon>
        <taxon>Pooideae</taxon>
        <taxon>Triticodae</taxon>
        <taxon>Triticeae</taxon>
        <taxon>Triticinae</taxon>
        <taxon>Triticum</taxon>
    </lineage>
</organism>
<dbReference type="AlphaFoldDB" id="A0A3B6RMK6"/>
<evidence type="ECO:0000313" key="4">
    <source>
        <dbReference type="Proteomes" id="UP000019116"/>
    </source>
</evidence>